<evidence type="ECO:0000256" key="1">
    <source>
        <dbReference type="SAM" id="SignalP"/>
    </source>
</evidence>
<keyword evidence="3" id="KW-1185">Reference proteome</keyword>
<sequence>MKSNWLSAFVGVPILLLALGLFTVPAQAGQPAPSGQSPRLASDYCGWRGEEVVHALGVVVKDRAAVHNGPAAKCAVTRHLALNQRVEIYCEHVNSSGNLWYYTTTGWIYSPYVKVTKVSVPPGYIPAC</sequence>
<evidence type="ECO:0008006" key="4">
    <source>
        <dbReference type="Google" id="ProtNLM"/>
    </source>
</evidence>
<protein>
    <recommendedName>
        <fullName evidence="4">SH3 domain-containing protein</fullName>
    </recommendedName>
</protein>
<accession>A0AA44D940</accession>
<dbReference type="RefSeq" id="WP_168436901.1">
    <property type="nucleotide sequence ID" value="NZ_JAAXOU010000001.1"/>
</dbReference>
<organism evidence="2 3">
    <name type="scientific">Streptomyces somaliensis (strain ATCC 33201 / DSM 40738 / JCM 12659 / KCTC 9044 / NCTC 11332 / NRRL B-12077 / IP 733)</name>
    <dbReference type="NCBI Taxonomy" id="1134445"/>
    <lineage>
        <taxon>Bacteria</taxon>
        <taxon>Bacillati</taxon>
        <taxon>Actinomycetota</taxon>
        <taxon>Actinomycetes</taxon>
        <taxon>Kitasatosporales</taxon>
        <taxon>Streptomycetaceae</taxon>
        <taxon>Streptomyces</taxon>
    </lineage>
</organism>
<dbReference type="AlphaFoldDB" id="A0AA44D940"/>
<gene>
    <name evidence="2" type="ORF">HGA06_00035</name>
</gene>
<evidence type="ECO:0000313" key="2">
    <source>
        <dbReference type="EMBL" id="NKY12616.1"/>
    </source>
</evidence>
<dbReference type="Proteomes" id="UP000570003">
    <property type="component" value="Unassembled WGS sequence"/>
</dbReference>
<evidence type="ECO:0000313" key="3">
    <source>
        <dbReference type="Proteomes" id="UP000570003"/>
    </source>
</evidence>
<feature type="signal peptide" evidence="1">
    <location>
        <begin position="1"/>
        <end position="28"/>
    </location>
</feature>
<keyword evidence="1" id="KW-0732">Signal</keyword>
<reference evidence="2 3" key="1">
    <citation type="submission" date="2020-04" db="EMBL/GenBank/DDBJ databases">
        <title>MicrobeNet Type strains.</title>
        <authorList>
            <person name="Nicholson A.C."/>
        </authorList>
    </citation>
    <scope>NUCLEOTIDE SEQUENCE [LARGE SCALE GENOMIC DNA]</scope>
    <source>
        <strain evidence="2 3">DSM 40738</strain>
    </source>
</reference>
<comment type="caution">
    <text evidence="2">The sequence shown here is derived from an EMBL/GenBank/DDBJ whole genome shotgun (WGS) entry which is preliminary data.</text>
</comment>
<feature type="chain" id="PRO_5041424804" description="SH3 domain-containing protein" evidence="1">
    <location>
        <begin position="29"/>
        <end position="128"/>
    </location>
</feature>
<dbReference type="EMBL" id="JAAXOU010000001">
    <property type="protein sequence ID" value="NKY12616.1"/>
    <property type="molecule type" value="Genomic_DNA"/>
</dbReference>
<name>A0AA44D940_STRE0</name>
<proteinExistence type="predicted"/>